<keyword evidence="7" id="KW-0808">Transferase</keyword>
<comment type="cofactor">
    <cofactor evidence="1 5">
        <name>pyridoxal 5'-phosphate</name>
        <dbReference type="ChEBI" id="CHEBI:597326"/>
    </cofactor>
</comment>
<dbReference type="GO" id="GO:0031071">
    <property type="term" value="F:cysteine desulfurase activity"/>
    <property type="evidence" value="ECO:0007669"/>
    <property type="project" value="UniProtKB-EC"/>
</dbReference>
<dbReference type="Gene3D" id="3.40.640.10">
    <property type="entry name" value="Type I PLP-dependent aspartate aminotransferase-like (Major domain)"/>
    <property type="match status" value="1"/>
</dbReference>
<evidence type="ECO:0000256" key="2">
    <source>
        <dbReference type="ARBA" id="ARBA00010447"/>
    </source>
</evidence>
<reference evidence="7" key="1">
    <citation type="submission" date="2023-05" db="EMBL/GenBank/DDBJ databases">
        <title>Comparative genomics of Bacillaceae isolates and their secondary metabolite potential.</title>
        <authorList>
            <person name="Song L."/>
            <person name="Nielsen L.J."/>
            <person name="Mohite O."/>
            <person name="Xu X."/>
            <person name="Weber T."/>
            <person name="Kovacs A.T."/>
        </authorList>
    </citation>
    <scope>NUCLEOTIDE SEQUENCE</scope>
    <source>
        <strain evidence="7">LY1</strain>
    </source>
</reference>
<keyword evidence="7" id="KW-0032">Aminotransferase</keyword>
<protein>
    <submittedName>
        <fullName evidence="7">Aminotransferase class V-fold PLP-dependent enzyme</fullName>
    </submittedName>
</protein>
<dbReference type="RefSeq" id="WP_283868292.1">
    <property type="nucleotide sequence ID" value="NZ_CP126101.1"/>
</dbReference>
<name>A0AAX3WR18_9BACI</name>
<evidence type="ECO:0000256" key="5">
    <source>
        <dbReference type="RuleBase" id="RU004504"/>
    </source>
</evidence>
<dbReference type="SUPFAM" id="SSF53383">
    <property type="entry name" value="PLP-dependent transferases"/>
    <property type="match status" value="1"/>
</dbReference>
<dbReference type="InterPro" id="IPR000192">
    <property type="entry name" value="Aminotrans_V_dom"/>
</dbReference>
<dbReference type="Gene3D" id="3.90.1150.10">
    <property type="entry name" value="Aspartate Aminotransferase, domain 1"/>
    <property type="match status" value="1"/>
</dbReference>
<evidence type="ECO:0000256" key="1">
    <source>
        <dbReference type="ARBA" id="ARBA00001933"/>
    </source>
</evidence>
<dbReference type="PROSITE" id="PS00595">
    <property type="entry name" value="AA_TRANSFER_CLASS_5"/>
    <property type="match status" value="1"/>
</dbReference>
<dbReference type="PANTHER" id="PTHR43586:SF8">
    <property type="entry name" value="CYSTEINE DESULFURASE 1, CHLOROPLASTIC"/>
    <property type="match status" value="1"/>
</dbReference>
<dbReference type="InterPro" id="IPR015422">
    <property type="entry name" value="PyrdxlP-dep_Trfase_small"/>
</dbReference>
<evidence type="ECO:0000313" key="7">
    <source>
        <dbReference type="EMBL" id="WHY49557.1"/>
    </source>
</evidence>
<dbReference type="InterPro" id="IPR020578">
    <property type="entry name" value="Aminotrans_V_PyrdxlP_BS"/>
</dbReference>
<comment type="catalytic activity">
    <reaction evidence="4">
        <text>(sulfur carrier)-H + L-cysteine = (sulfur carrier)-SH + L-alanine</text>
        <dbReference type="Rhea" id="RHEA:43892"/>
        <dbReference type="Rhea" id="RHEA-COMP:14737"/>
        <dbReference type="Rhea" id="RHEA-COMP:14739"/>
        <dbReference type="ChEBI" id="CHEBI:29917"/>
        <dbReference type="ChEBI" id="CHEBI:35235"/>
        <dbReference type="ChEBI" id="CHEBI:57972"/>
        <dbReference type="ChEBI" id="CHEBI:64428"/>
        <dbReference type="EC" id="2.8.1.7"/>
    </reaction>
</comment>
<sequence>MTIDIKKIQKDMPLLDKYIYLNTAAASAMPQPVVDAMTSYIQKQASIGPYLPSFRQETYENIDIVREKSAIFIGAKKEEIAFVPNGSMAINFVSGGLPWEKGDEVIVLDTEMLSNYVPWLALKQQGVHLKVFKTNLNYMVDLEKLEKFITPKTKMIAFAHMSNASGALQPAKEICQLAKKKNILTLINANQTVGLIPIDVKDLDCDFLLTSGRKWLRGPEGSGILYVREELIQALTPIMIGWGSTNWDYRNDDYSFVATAKRFEPGCPVIPSILGLGAAIDYANDIGIHAIHQQVKRLTTYLLEQLQSIEGMIIYGPQQVANRLSITPFNIEGISPDDVTDYLAQHGVIIEAGTFMANTIMERNNINKMARFSPHYFNTFKEIDDAISLIKEFR</sequence>
<feature type="domain" description="Aminotransferase class V" evidence="6">
    <location>
        <begin position="19"/>
        <end position="384"/>
    </location>
</feature>
<evidence type="ECO:0000313" key="8">
    <source>
        <dbReference type="Proteomes" id="UP001178322"/>
    </source>
</evidence>
<comment type="similarity">
    <text evidence="2">Belongs to the class-V pyridoxal-phosphate-dependent aminotransferase family. Csd subfamily.</text>
</comment>
<proteinExistence type="inferred from homology"/>
<evidence type="ECO:0000256" key="3">
    <source>
        <dbReference type="ARBA" id="ARBA00022898"/>
    </source>
</evidence>
<gene>
    <name evidence="7" type="ORF">QNH24_14545</name>
</gene>
<dbReference type="GO" id="GO:0008483">
    <property type="term" value="F:transaminase activity"/>
    <property type="evidence" value="ECO:0007669"/>
    <property type="project" value="UniProtKB-KW"/>
</dbReference>
<evidence type="ECO:0000259" key="6">
    <source>
        <dbReference type="Pfam" id="PF00266"/>
    </source>
</evidence>
<dbReference type="InterPro" id="IPR015424">
    <property type="entry name" value="PyrdxlP-dep_Trfase"/>
</dbReference>
<dbReference type="Pfam" id="PF00266">
    <property type="entry name" value="Aminotran_5"/>
    <property type="match status" value="1"/>
</dbReference>
<dbReference type="AlphaFoldDB" id="A0AAX3WR18"/>
<dbReference type="PANTHER" id="PTHR43586">
    <property type="entry name" value="CYSTEINE DESULFURASE"/>
    <property type="match status" value="1"/>
</dbReference>
<evidence type="ECO:0000256" key="4">
    <source>
        <dbReference type="ARBA" id="ARBA00050776"/>
    </source>
</evidence>
<accession>A0AAX3WR18</accession>
<dbReference type="InterPro" id="IPR015421">
    <property type="entry name" value="PyrdxlP-dep_Trfase_major"/>
</dbReference>
<dbReference type="Proteomes" id="UP001178322">
    <property type="component" value="Chromosome"/>
</dbReference>
<dbReference type="EMBL" id="CP126101">
    <property type="protein sequence ID" value="WHY49557.1"/>
    <property type="molecule type" value="Genomic_DNA"/>
</dbReference>
<keyword evidence="3" id="KW-0663">Pyridoxal phosphate</keyword>
<organism evidence="7 8">
    <name type="scientific">Lysinibacillus pakistanensis</name>
    <dbReference type="NCBI Taxonomy" id="759811"/>
    <lineage>
        <taxon>Bacteria</taxon>
        <taxon>Bacillati</taxon>
        <taxon>Bacillota</taxon>
        <taxon>Bacilli</taxon>
        <taxon>Bacillales</taxon>
        <taxon>Bacillaceae</taxon>
        <taxon>Lysinibacillus</taxon>
    </lineage>
</organism>